<proteinExistence type="predicted"/>
<name>A0ABP7A3S5_9ACTN</name>
<organism evidence="1 2">
    <name type="scientific">Kineosporia mesophila</name>
    <dbReference type="NCBI Taxonomy" id="566012"/>
    <lineage>
        <taxon>Bacteria</taxon>
        <taxon>Bacillati</taxon>
        <taxon>Actinomycetota</taxon>
        <taxon>Actinomycetes</taxon>
        <taxon>Kineosporiales</taxon>
        <taxon>Kineosporiaceae</taxon>
        <taxon>Kineosporia</taxon>
    </lineage>
</organism>
<dbReference type="EMBL" id="BAAAZO010000009">
    <property type="protein sequence ID" value="GAA3624378.1"/>
    <property type="molecule type" value="Genomic_DNA"/>
</dbReference>
<protein>
    <recommendedName>
        <fullName evidence="3">XRE family transcriptional regulator</fullName>
    </recommendedName>
</protein>
<evidence type="ECO:0000313" key="1">
    <source>
        <dbReference type="EMBL" id="GAA3624378.1"/>
    </source>
</evidence>
<sequence length="258" mass="28568">MSDNRPHWAQRITVERNIRGWSQQAAINAMRLHSDRELPDDASLLRQWKRWEAGETIPGERYQALIASTFGTVTRALFPLAGHRNGNAEVASVSGMETLEIVNRMQRSDVDNATLDALRITVDRLCSEYAYLPAEQLLMEGRNWLNRVAALQTQRLTLTQHREVLTLAGWLALLIGCVEYDLGDRRVSEATRKSALSLGAESGNAHISGWAYEMRAWAALTSGDYRGVVAAAKAGGEIAADQSVAVQLFGQEAKGSYR</sequence>
<dbReference type="RefSeq" id="WP_231487759.1">
    <property type="nucleotide sequence ID" value="NZ_BAAAZO010000009.1"/>
</dbReference>
<dbReference type="Proteomes" id="UP001501074">
    <property type="component" value="Unassembled WGS sequence"/>
</dbReference>
<keyword evidence="2" id="KW-1185">Reference proteome</keyword>
<evidence type="ECO:0000313" key="2">
    <source>
        <dbReference type="Proteomes" id="UP001501074"/>
    </source>
</evidence>
<accession>A0ABP7A3S5</accession>
<gene>
    <name evidence="1" type="ORF">GCM10022223_46800</name>
</gene>
<reference evidence="2" key="1">
    <citation type="journal article" date="2019" name="Int. J. Syst. Evol. Microbiol.">
        <title>The Global Catalogue of Microorganisms (GCM) 10K type strain sequencing project: providing services to taxonomists for standard genome sequencing and annotation.</title>
        <authorList>
            <consortium name="The Broad Institute Genomics Platform"/>
            <consortium name="The Broad Institute Genome Sequencing Center for Infectious Disease"/>
            <person name="Wu L."/>
            <person name="Ma J."/>
        </authorList>
    </citation>
    <scope>NUCLEOTIDE SEQUENCE [LARGE SCALE GENOMIC DNA]</scope>
    <source>
        <strain evidence="2">JCM 16902</strain>
    </source>
</reference>
<comment type="caution">
    <text evidence="1">The sequence shown here is derived from an EMBL/GenBank/DDBJ whole genome shotgun (WGS) entry which is preliminary data.</text>
</comment>
<evidence type="ECO:0008006" key="3">
    <source>
        <dbReference type="Google" id="ProtNLM"/>
    </source>
</evidence>